<evidence type="ECO:0000256" key="2">
    <source>
        <dbReference type="ARBA" id="ARBA00023157"/>
    </source>
</evidence>
<dbReference type="InterPro" id="IPR036686">
    <property type="entry name" value="Class_II_Hydrophobin_sf"/>
</dbReference>
<evidence type="ECO:0000313" key="4">
    <source>
        <dbReference type="EMBL" id="KAF7517414.1"/>
    </source>
</evidence>
<sequence length="98" mass="10449">MKASILLIAASAGATLAHAASIVERGDSICPDASYYLPLCCFTTFLGPEELLDCRHHGSVKDFSDFKKSCREVGGAAVKCCNIPFAGEPQLCEDPVRI</sequence>
<evidence type="ECO:0000256" key="1">
    <source>
        <dbReference type="ARBA" id="ARBA00009576"/>
    </source>
</evidence>
<dbReference type="EMBL" id="JAAOZQ010000116">
    <property type="protein sequence ID" value="KAF7517414.1"/>
    <property type="molecule type" value="Genomic_DNA"/>
</dbReference>
<accession>A0A9P5KVQ0</accession>
<keyword evidence="5" id="KW-1185">Reference proteome</keyword>
<dbReference type="SUPFAM" id="SSF101751">
    <property type="entry name" value="Hydrophobin II, HfbII"/>
    <property type="match status" value="1"/>
</dbReference>
<evidence type="ECO:0000256" key="3">
    <source>
        <dbReference type="SAM" id="SignalP"/>
    </source>
</evidence>
<reference evidence="4" key="1">
    <citation type="submission" date="2020-02" db="EMBL/GenBank/DDBJ databases">
        <authorList>
            <person name="Lichtner F.J."/>
        </authorList>
    </citation>
    <scope>NUCLEOTIDE SEQUENCE</scope>
    <source>
        <strain evidence="4">G10</strain>
    </source>
</reference>
<dbReference type="Gene3D" id="3.20.120.10">
    <property type="entry name" value="Hydrophobin"/>
    <property type="match status" value="1"/>
</dbReference>
<keyword evidence="3" id="KW-0732">Signal</keyword>
<proteinExistence type="inferred from homology"/>
<evidence type="ECO:0008006" key="6">
    <source>
        <dbReference type="Google" id="ProtNLM"/>
    </source>
</evidence>
<dbReference type="AlphaFoldDB" id="A0A9P5KVQ0"/>
<organism evidence="4 5">
    <name type="scientific">Penicillium crustosum</name>
    <name type="common">Blue mold fungus</name>
    <dbReference type="NCBI Taxonomy" id="36656"/>
    <lineage>
        <taxon>Eukaryota</taxon>
        <taxon>Fungi</taxon>
        <taxon>Dikarya</taxon>
        <taxon>Ascomycota</taxon>
        <taxon>Pezizomycotina</taxon>
        <taxon>Eurotiomycetes</taxon>
        <taxon>Eurotiomycetidae</taxon>
        <taxon>Eurotiales</taxon>
        <taxon>Aspergillaceae</taxon>
        <taxon>Penicillium</taxon>
    </lineage>
</organism>
<dbReference type="Pfam" id="PF06766">
    <property type="entry name" value="Hydrophobin_2"/>
    <property type="match status" value="1"/>
</dbReference>
<comment type="caution">
    <text evidence="4">The sequence shown here is derived from an EMBL/GenBank/DDBJ whole genome shotgun (WGS) entry which is preliminary data.</text>
</comment>
<dbReference type="GO" id="GO:0005576">
    <property type="term" value="C:extracellular region"/>
    <property type="evidence" value="ECO:0007669"/>
    <property type="project" value="InterPro"/>
</dbReference>
<dbReference type="Proteomes" id="UP000701341">
    <property type="component" value="Unassembled WGS sequence"/>
</dbReference>
<keyword evidence="2" id="KW-1015">Disulfide bond</keyword>
<protein>
    <recommendedName>
        <fullName evidence="6">Hydrophobin</fullName>
    </recommendedName>
</protein>
<name>A0A9P5KVQ0_PENCR</name>
<feature type="signal peptide" evidence="3">
    <location>
        <begin position="1"/>
        <end position="19"/>
    </location>
</feature>
<feature type="chain" id="PRO_5040449431" description="Hydrophobin" evidence="3">
    <location>
        <begin position="20"/>
        <end position="98"/>
    </location>
</feature>
<gene>
    <name evidence="4" type="ORF">PCG10_001251</name>
</gene>
<dbReference type="InterPro" id="IPR010636">
    <property type="entry name" value="Class_II_hydrophobin"/>
</dbReference>
<evidence type="ECO:0000313" key="5">
    <source>
        <dbReference type="Proteomes" id="UP000701341"/>
    </source>
</evidence>
<comment type="similarity">
    <text evidence="1">Belongs to the cerato-ulmin hydrophobin family.</text>
</comment>